<accession>A0A9P9E7C1</accession>
<feature type="signal peptide" evidence="1">
    <location>
        <begin position="1"/>
        <end position="21"/>
    </location>
</feature>
<proteinExistence type="predicted"/>
<evidence type="ECO:0000313" key="2">
    <source>
        <dbReference type="EMBL" id="KAH7131306.1"/>
    </source>
</evidence>
<reference evidence="2" key="1">
    <citation type="journal article" date="2021" name="Nat. Commun.">
        <title>Genetic determinants of endophytism in the Arabidopsis root mycobiome.</title>
        <authorList>
            <person name="Mesny F."/>
            <person name="Miyauchi S."/>
            <person name="Thiergart T."/>
            <person name="Pickel B."/>
            <person name="Atanasova L."/>
            <person name="Karlsson M."/>
            <person name="Huettel B."/>
            <person name="Barry K.W."/>
            <person name="Haridas S."/>
            <person name="Chen C."/>
            <person name="Bauer D."/>
            <person name="Andreopoulos W."/>
            <person name="Pangilinan J."/>
            <person name="LaButti K."/>
            <person name="Riley R."/>
            <person name="Lipzen A."/>
            <person name="Clum A."/>
            <person name="Drula E."/>
            <person name="Henrissat B."/>
            <person name="Kohler A."/>
            <person name="Grigoriev I.V."/>
            <person name="Martin F.M."/>
            <person name="Hacquard S."/>
        </authorList>
    </citation>
    <scope>NUCLEOTIDE SEQUENCE</scope>
    <source>
        <strain evidence="2">MPI-CAGE-AT-0147</strain>
    </source>
</reference>
<sequence>MRFSFLSFLSFLSLLSSVALADDEWKSCARFWPPITEGTDWTIHTQCHVFPGYPKTIGRTKVYVSYTKKWDAANANKDAIAPVLNQGIEKSITRYAKFATLPAAIIVFLTTDVDPGTVAETVYPVIGQSRCQVKLFNPWTKTAKATDKGAALQGIAHEFYHCVQQLEFDNRQQPQWVLDGSANYMGNVVFPTMNAEWPKHGYSYNPNLPIFGQKGLDIYGTSVFFQAMENTWGVDGIHKWVMATTFDEGERARLSRLAKFADDFFLFAKEYSTGRIEDTGHLYIPDLPKAETSTVKVTFNKAGTVGTTILKTVPFTIRVFKMSLQSGQTAEIFSNADTTQRLAYRRAADKTWQTLPSGSASDTEGTFSVPCNSKGTTETYLVLFVSTADEKSDSVKITIKRQRKKDCSKKSTGGFVLFPLFVEETSGAKCPAGTHFATTAAWCCPEGMELDQAVADRASICCPTAADCSASIIPNNLHCADSEWVLWSREFRTVGCCMKGYVPNSLRYCVTDTSELGPGFSQIPQT</sequence>
<name>A0A9P9E7C1_9HYPO</name>
<protein>
    <submittedName>
        <fullName evidence="2">Uncharacterized protein</fullName>
    </submittedName>
</protein>
<feature type="chain" id="PRO_5040395260" evidence="1">
    <location>
        <begin position="22"/>
        <end position="526"/>
    </location>
</feature>
<dbReference type="EMBL" id="JAGMUV010000017">
    <property type="protein sequence ID" value="KAH7131306.1"/>
    <property type="molecule type" value="Genomic_DNA"/>
</dbReference>
<dbReference type="AlphaFoldDB" id="A0A9P9E7C1"/>
<keyword evidence="3" id="KW-1185">Reference proteome</keyword>
<keyword evidence="1" id="KW-0732">Signal</keyword>
<dbReference type="OrthoDB" id="5023749at2759"/>
<evidence type="ECO:0000313" key="3">
    <source>
        <dbReference type="Proteomes" id="UP000738349"/>
    </source>
</evidence>
<evidence type="ECO:0000256" key="1">
    <source>
        <dbReference type="SAM" id="SignalP"/>
    </source>
</evidence>
<organism evidence="2 3">
    <name type="scientific">Dactylonectria macrodidyma</name>
    <dbReference type="NCBI Taxonomy" id="307937"/>
    <lineage>
        <taxon>Eukaryota</taxon>
        <taxon>Fungi</taxon>
        <taxon>Dikarya</taxon>
        <taxon>Ascomycota</taxon>
        <taxon>Pezizomycotina</taxon>
        <taxon>Sordariomycetes</taxon>
        <taxon>Hypocreomycetidae</taxon>
        <taxon>Hypocreales</taxon>
        <taxon>Nectriaceae</taxon>
        <taxon>Dactylonectria</taxon>
    </lineage>
</organism>
<gene>
    <name evidence="2" type="ORF">EDB81DRAFT_888578</name>
</gene>
<comment type="caution">
    <text evidence="2">The sequence shown here is derived from an EMBL/GenBank/DDBJ whole genome shotgun (WGS) entry which is preliminary data.</text>
</comment>
<dbReference type="Proteomes" id="UP000738349">
    <property type="component" value="Unassembled WGS sequence"/>
</dbReference>